<protein>
    <submittedName>
        <fullName evidence="1">Uncharacterized protein</fullName>
    </submittedName>
</protein>
<organism evidence="1 2">
    <name type="scientific">candidate division WWE3 bacterium RIFCSPLOWO2_01_FULL_41_18</name>
    <dbReference type="NCBI Taxonomy" id="1802625"/>
    <lineage>
        <taxon>Bacteria</taxon>
        <taxon>Katanobacteria</taxon>
    </lineage>
</organism>
<dbReference type="Proteomes" id="UP000176504">
    <property type="component" value="Unassembled WGS sequence"/>
</dbReference>
<sequence>MYNWSTDLEKLKNYPEQYKIWKLEQLINFGLGGEKLSRKSVEENLHKLHIDQKKRDYFKFLLDIQ</sequence>
<reference evidence="1 2" key="1">
    <citation type="journal article" date="2016" name="Nat. Commun.">
        <title>Thousands of microbial genomes shed light on interconnected biogeochemical processes in an aquifer system.</title>
        <authorList>
            <person name="Anantharaman K."/>
            <person name="Brown C.T."/>
            <person name="Hug L.A."/>
            <person name="Sharon I."/>
            <person name="Castelle C.J."/>
            <person name="Probst A.J."/>
            <person name="Thomas B.C."/>
            <person name="Singh A."/>
            <person name="Wilkins M.J."/>
            <person name="Karaoz U."/>
            <person name="Brodie E.L."/>
            <person name="Williams K.H."/>
            <person name="Hubbard S.S."/>
            <person name="Banfield J.F."/>
        </authorList>
    </citation>
    <scope>NUCLEOTIDE SEQUENCE [LARGE SCALE GENOMIC DNA]</scope>
</reference>
<gene>
    <name evidence="1" type="ORF">A3A78_02230</name>
</gene>
<dbReference type="EMBL" id="MEVI01000001">
    <property type="protein sequence ID" value="OGC55832.1"/>
    <property type="molecule type" value="Genomic_DNA"/>
</dbReference>
<accession>A0A1F4VEZ2</accession>
<name>A0A1F4VEZ2_UNCKA</name>
<comment type="caution">
    <text evidence="1">The sequence shown here is derived from an EMBL/GenBank/DDBJ whole genome shotgun (WGS) entry which is preliminary data.</text>
</comment>
<evidence type="ECO:0000313" key="2">
    <source>
        <dbReference type="Proteomes" id="UP000176504"/>
    </source>
</evidence>
<proteinExistence type="predicted"/>
<dbReference type="AlphaFoldDB" id="A0A1F4VEZ2"/>
<evidence type="ECO:0000313" key="1">
    <source>
        <dbReference type="EMBL" id="OGC55832.1"/>
    </source>
</evidence>